<proteinExistence type="predicted"/>
<evidence type="ECO:0000313" key="3">
    <source>
        <dbReference type="EMBL" id="OTQ10799.1"/>
    </source>
</evidence>
<dbReference type="Pfam" id="PF00753">
    <property type="entry name" value="Lactamase_B"/>
    <property type="match status" value="1"/>
</dbReference>
<dbReference type="InterPro" id="IPR052926">
    <property type="entry name" value="Metallo-beta-lactamase_dom"/>
</dbReference>
<evidence type="ECO:0000313" key="5">
    <source>
        <dbReference type="Proteomes" id="UP000194977"/>
    </source>
</evidence>
<dbReference type="EMBL" id="NART01000012">
    <property type="protein sequence ID" value="OTQ10799.1"/>
    <property type="molecule type" value="Genomic_DNA"/>
</dbReference>
<feature type="domain" description="Metallo-beta-lactamase" evidence="1">
    <location>
        <begin position="19"/>
        <end position="67"/>
    </location>
</feature>
<protein>
    <recommendedName>
        <fullName evidence="1">Metallo-beta-lactamase domain-containing protein</fullName>
    </recommendedName>
</protein>
<comment type="caution">
    <text evidence="2">The sequence shown here is derived from an EMBL/GenBank/DDBJ whole genome shotgun (WGS) entry which is preliminary data.</text>
</comment>
<dbReference type="SUPFAM" id="SSF56281">
    <property type="entry name" value="Metallo-hydrolase/oxidoreductase"/>
    <property type="match status" value="1"/>
</dbReference>
<sequence length="256" mass="28719">MKIKLLINDIRGFKLSPNKGVSFYIEDDNTKILMDCGSEWSENLTLNNITYIVLSHGHYDHSGGIKHVNINQNALEKITLIAHPDALEKRYAINPLKTRSDGRLSLEKLKTKFDIKLTTEAIWLTKKMVFLGDVGGCKLPTGIIKTDNKIRLDYINDDSSLVYCSEKGLVIITGCNHAGLKKHINKAIRITGDKRVYAIVGGLHFNGLSVLKLPFVLRILKKTNTTNFYTCHCTGKIAEKILNSKKMSTGDILEFI</sequence>
<evidence type="ECO:0000313" key="4">
    <source>
        <dbReference type="Proteomes" id="UP000194800"/>
    </source>
</evidence>
<dbReference type="PANTHER" id="PTHR13754:SF13">
    <property type="entry name" value="METALLO-BETA-LACTAMASE SUPERFAMILY PROTEIN (AFU_ORTHOLOGUE AFUA_3G07630)"/>
    <property type="match status" value="1"/>
</dbReference>
<dbReference type="RefSeq" id="WP_086272414.1">
    <property type="nucleotide sequence ID" value="NZ_MZNE01000092.1"/>
</dbReference>
<organism evidence="2 5">
    <name type="scientific">Gilliamella apicola</name>
    <dbReference type="NCBI Taxonomy" id="1196095"/>
    <lineage>
        <taxon>Bacteria</taxon>
        <taxon>Pseudomonadati</taxon>
        <taxon>Pseudomonadota</taxon>
        <taxon>Gammaproteobacteria</taxon>
        <taxon>Orbales</taxon>
        <taxon>Orbaceae</taxon>
        <taxon>Gilliamella</taxon>
    </lineage>
</organism>
<dbReference type="Proteomes" id="UP000194800">
    <property type="component" value="Unassembled WGS sequence"/>
</dbReference>
<dbReference type="PANTHER" id="PTHR13754">
    <property type="entry name" value="METALLO-BETA-LACTAMASE SUPERFAMILY PROTEIN"/>
    <property type="match status" value="1"/>
</dbReference>
<dbReference type="GO" id="GO:0016740">
    <property type="term" value="F:transferase activity"/>
    <property type="evidence" value="ECO:0007669"/>
    <property type="project" value="TreeGrafter"/>
</dbReference>
<accession>A0A242NKT3</accession>
<dbReference type="Proteomes" id="UP000194977">
    <property type="component" value="Unassembled WGS sequence"/>
</dbReference>
<name>A0A242NKT3_9GAMM</name>
<evidence type="ECO:0000313" key="2">
    <source>
        <dbReference type="EMBL" id="OTQ01179.1"/>
    </source>
</evidence>
<dbReference type="InterPro" id="IPR036866">
    <property type="entry name" value="RibonucZ/Hydroxyglut_hydro"/>
</dbReference>
<keyword evidence="4" id="KW-1185">Reference proteome</keyword>
<evidence type="ECO:0000259" key="1">
    <source>
        <dbReference type="Pfam" id="PF00753"/>
    </source>
</evidence>
<dbReference type="InterPro" id="IPR041712">
    <property type="entry name" value="DHPS-like_MBL-fold"/>
</dbReference>
<dbReference type="CDD" id="cd07713">
    <property type="entry name" value="DHPS-like_MBL-fold"/>
    <property type="match status" value="1"/>
</dbReference>
<dbReference type="Gene3D" id="3.60.15.10">
    <property type="entry name" value="Ribonuclease Z/Hydroxyacylglutathione hydrolase-like"/>
    <property type="match status" value="1"/>
</dbReference>
<dbReference type="InterPro" id="IPR001279">
    <property type="entry name" value="Metallo-B-lactamas"/>
</dbReference>
<dbReference type="EMBL" id="NARP01000004">
    <property type="protein sequence ID" value="OTQ01179.1"/>
    <property type="molecule type" value="Genomic_DNA"/>
</dbReference>
<gene>
    <name evidence="3" type="ORF">B6C91_04220</name>
    <name evidence="2" type="ORF">B6D08_01950</name>
</gene>
<dbReference type="OrthoDB" id="9803916at2"/>
<reference evidence="4 5" key="1">
    <citation type="submission" date="2017-03" db="EMBL/GenBank/DDBJ databases">
        <title>Comparative genomics of honeybee gut symbionts reveal geographically distinct and subgroup specific antibiotic resistance.</title>
        <authorList>
            <person name="Ludvigsen J."/>
            <person name="Porcellato D."/>
            <person name="Labee-Lund T.M."/>
            <person name="Amdam G.V."/>
            <person name="Rudi K."/>
        </authorList>
    </citation>
    <scope>NUCLEOTIDE SEQUENCE [LARGE SCALE GENOMIC DNA]</scope>
    <source>
        <strain evidence="2 5">A-7-12</strain>
        <strain evidence="3 4">A-9-12</strain>
    </source>
</reference>
<dbReference type="AlphaFoldDB" id="A0A242NKT3"/>